<comment type="similarity">
    <text evidence="2 9">Belongs to the ITM2 family.</text>
</comment>
<dbReference type="PANTHER" id="PTHR10962">
    <property type="entry name" value="INTEGRAL TRANSMEMBRANE PROTEIN 2"/>
    <property type="match status" value="1"/>
</dbReference>
<evidence type="ECO:0000256" key="4">
    <source>
        <dbReference type="ARBA" id="ARBA00022968"/>
    </source>
</evidence>
<dbReference type="GO" id="GO:0005886">
    <property type="term" value="C:plasma membrane"/>
    <property type="evidence" value="ECO:0007669"/>
    <property type="project" value="UniProtKB-UniRule"/>
</dbReference>
<keyword evidence="7" id="KW-1015">Disulfide bond</keyword>
<keyword evidence="9" id="KW-1003">Cell membrane</keyword>
<dbReference type="AlphaFoldDB" id="A0A667WWY1"/>
<feature type="transmembrane region" description="Helical" evidence="9">
    <location>
        <begin position="47"/>
        <end position="71"/>
    </location>
</feature>
<keyword evidence="3 9" id="KW-0812">Transmembrane</keyword>
<organism evidence="12 13">
    <name type="scientific">Myripristis murdjan</name>
    <name type="common">pinecone soldierfish</name>
    <dbReference type="NCBI Taxonomy" id="586833"/>
    <lineage>
        <taxon>Eukaryota</taxon>
        <taxon>Metazoa</taxon>
        <taxon>Chordata</taxon>
        <taxon>Craniata</taxon>
        <taxon>Vertebrata</taxon>
        <taxon>Euteleostomi</taxon>
        <taxon>Actinopterygii</taxon>
        <taxon>Neopterygii</taxon>
        <taxon>Teleostei</taxon>
        <taxon>Neoteleostei</taxon>
        <taxon>Acanthomorphata</taxon>
        <taxon>Holocentriformes</taxon>
        <taxon>Holocentridae</taxon>
        <taxon>Myripristis</taxon>
    </lineage>
</organism>
<evidence type="ECO:0000256" key="2">
    <source>
        <dbReference type="ARBA" id="ARBA00006794"/>
    </source>
</evidence>
<dbReference type="OrthoDB" id="9982095at2759"/>
<evidence type="ECO:0000259" key="11">
    <source>
        <dbReference type="PROSITE" id="PS50869"/>
    </source>
</evidence>
<evidence type="ECO:0000256" key="7">
    <source>
        <dbReference type="ARBA" id="ARBA00023157"/>
    </source>
</evidence>
<sequence length="297" mass="34047">MVKVTFNSALAQREPKKPEPVGAEESLLPDDTDVENGQHVCRRHPCLMSLCVFAIPLSFAAIMTILLIFVFGPLGVLKPPAFTDQDYYYLETMTPPVLTDQDDYYLENWCGTPEMSYYDDWESVMDYGYSDSEEATSDQPQFHFMEEKVWILEDDNVELIKVPGPKFPDLDSADIVHDFNKSLSVFVDFSVNKCYVAPLNTSAVLPPRELKELVANITAGTHMPQSYLVREQLVVTEQVDDVEVFGSFIFNKCQNYETYRLERRTTATGIQKREALTCRKIHHFENTFVMETQICEL</sequence>
<reference evidence="12" key="2">
    <citation type="submission" date="2025-05" db="UniProtKB">
        <authorList>
            <consortium name="Ensembl"/>
        </authorList>
    </citation>
    <scope>IDENTIFICATION</scope>
</reference>
<evidence type="ECO:0000256" key="10">
    <source>
        <dbReference type="SAM" id="MobiDB-lite"/>
    </source>
</evidence>
<dbReference type="GO" id="GO:0001540">
    <property type="term" value="F:amyloid-beta binding"/>
    <property type="evidence" value="ECO:0007669"/>
    <property type="project" value="TreeGrafter"/>
</dbReference>
<dbReference type="GO" id="GO:0005794">
    <property type="term" value="C:Golgi apparatus"/>
    <property type="evidence" value="ECO:0007669"/>
    <property type="project" value="TreeGrafter"/>
</dbReference>
<comment type="subcellular location">
    <subcellularLocation>
        <location evidence="1 9">Membrane</location>
        <topology evidence="1 9">Single-pass type II membrane protein</topology>
    </subcellularLocation>
</comment>
<dbReference type="Pfam" id="PF04089">
    <property type="entry name" value="BRICHOS"/>
    <property type="match status" value="1"/>
</dbReference>
<evidence type="ECO:0000313" key="12">
    <source>
        <dbReference type="Ensembl" id="ENSMMDP00005010130.1"/>
    </source>
</evidence>
<evidence type="ECO:0000256" key="8">
    <source>
        <dbReference type="ARBA" id="ARBA00023180"/>
    </source>
</evidence>
<evidence type="ECO:0000256" key="1">
    <source>
        <dbReference type="ARBA" id="ARBA00004606"/>
    </source>
</evidence>
<keyword evidence="5 9" id="KW-1133">Transmembrane helix</keyword>
<keyword evidence="4 9" id="KW-0735">Signal-anchor</keyword>
<evidence type="ECO:0000313" key="13">
    <source>
        <dbReference type="Proteomes" id="UP000472263"/>
    </source>
</evidence>
<dbReference type="InterPro" id="IPR007084">
    <property type="entry name" value="BRICHOS_dom"/>
</dbReference>
<dbReference type="InterPro" id="IPR040145">
    <property type="entry name" value="ITM2"/>
</dbReference>
<evidence type="ECO:0000256" key="5">
    <source>
        <dbReference type="ARBA" id="ARBA00022989"/>
    </source>
</evidence>
<accession>A0A667WWY1</accession>
<evidence type="ECO:0000256" key="3">
    <source>
        <dbReference type="ARBA" id="ARBA00022692"/>
    </source>
</evidence>
<evidence type="ECO:0000256" key="9">
    <source>
        <dbReference type="RuleBase" id="RU367061"/>
    </source>
</evidence>
<keyword evidence="8" id="KW-0325">Glycoprotein</keyword>
<dbReference type="SMART" id="SM01039">
    <property type="entry name" value="BRICHOS"/>
    <property type="match status" value="1"/>
</dbReference>
<keyword evidence="6 9" id="KW-0472">Membrane</keyword>
<keyword evidence="13" id="KW-1185">Reference proteome</keyword>
<proteinExistence type="inferred from homology"/>
<dbReference type="GeneTree" id="ENSGT00950000183115"/>
<dbReference type="Proteomes" id="UP000472263">
    <property type="component" value="Chromosome 2"/>
</dbReference>
<dbReference type="Ensembl" id="ENSMMDT00005010465.1">
    <property type="protein sequence ID" value="ENSMMDP00005010155.1"/>
    <property type="gene ID" value="ENSMMDG00005005515.1"/>
</dbReference>
<dbReference type="Ensembl" id="ENSMMDT00005010440.1">
    <property type="protein sequence ID" value="ENSMMDP00005010130.1"/>
    <property type="gene ID" value="ENSMMDG00005005515.1"/>
</dbReference>
<name>A0A667WWY1_9TELE</name>
<feature type="domain" description="BRICHOS" evidence="11">
    <location>
        <begin position="167"/>
        <end position="261"/>
    </location>
</feature>
<feature type="compositionally biased region" description="Polar residues" evidence="10">
    <location>
        <begin position="1"/>
        <end position="10"/>
    </location>
</feature>
<feature type="region of interest" description="Disordered" evidence="10">
    <location>
        <begin position="1"/>
        <end position="34"/>
    </location>
</feature>
<protein>
    <recommendedName>
        <fullName evidence="9">Integral membrane protein 2</fullName>
    </recommendedName>
</protein>
<dbReference type="PANTHER" id="PTHR10962:SF1">
    <property type="entry name" value="INTEGRAL MEMBRANE PROTEIN 2"/>
    <property type="match status" value="1"/>
</dbReference>
<evidence type="ECO:0000256" key="6">
    <source>
        <dbReference type="ARBA" id="ARBA00023136"/>
    </source>
</evidence>
<dbReference type="PROSITE" id="PS50869">
    <property type="entry name" value="BRICHOS"/>
    <property type="match status" value="1"/>
</dbReference>
<gene>
    <name evidence="12" type="primary">LOC115375046</name>
</gene>
<dbReference type="GO" id="GO:0070062">
    <property type="term" value="C:extracellular exosome"/>
    <property type="evidence" value="ECO:0007669"/>
    <property type="project" value="TreeGrafter"/>
</dbReference>
<dbReference type="GO" id="GO:0042985">
    <property type="term" value="P:negative regulation of amyloid precursor protein biosynthetic process"/>
    <property type="evidence" value="ECO:0007669"/>
    <property type="project" value="TreeGrafter"/>
</dbReference>
<reference evidence="12" key="1">
    <citation type="submission" date="2019-06" db="EMBL/GenBank/DDBJ databases">
        <authorList>
            <consortium name="Wellcome Sanger Institute Data Sharing"/>
        </authorList>
    </citation>
    <scope>NUCLEOTIDE SEQUENCE [LARGE SCALE GENOMIC DNA]</scope>
</reference>